<evidence type="ECO:0000313" key="5">
    <source>
        <dbReference type="EMBL" id="RCX20152.1"/>
    </source>
</evidence>
<evidence type="ECO:0000256" key="3">
    <source>
        <dbReference type="ARBA" id="ARBA00038054"/>
    </source>
</evidence>
<dbReference type="SUPFAM" id="SSF50475">
    <property type="entry name" value="FMN-binding split barrel"/>
    <property type="match status" value="1"/>
</dbReference>
<gene>
    <name evidence="5" type="ORF">DFR58_102224</name>
</gene>
<evidence type="ECO:0000256" key="2">
    <source>
        <dbReference type="ARBA" id="ARBA00022630"/>
    </source>
</evidence>
<dbReference type="SMART" id="SM00903">
    <property type="entry name" value="Flavin_Reduct"/>
    <property type="match status" value="1"/>
</dbReference>
<dbReference type="InterPro" id="IPR002563">
    <property type="entry name" value="Flavin_Rdtase-like_dom"/>
</dbReference>
<protein>
    <submittedName>
        <fullName evidence="5">Flavin reductase (DIM6/NTAB) family NADH-FMN oxidoreductase RutF</fullName>
    </submittedName>
</protein>
<dbReference type="Gene3D" id="2.30.110.10">
    <property type="entry name" value="Electron Transport, Fmn-binding Protein, Chain A"/>
    <property type="match status" value="1"/>
</dbReference>
<dbReference type="InterPro" id="IPR012349">
    <property type="entry name" value="Split_barrel_FMN-bd"/>
</dbReference>
<dbReference type="PANTHER" id="PTHR43567:SF1">
    <property type="entry name" value="FLAVOREDOXIN"/>
    <property type="match status" value="1"/>
</dbReference>
<dbReference type="Pfam" id="PF01613">
    <property type="entry name" value="Flavin_Reduct"/>
    <property type="match status" value="1"/>
</dbReference>
<proteinExistence type="inferred from homology"/>
<feature type="domain" description="Flavin reductase like" evidence="4">
    <location>
        <begin position="11"/>
        <end position="157"/>
    </location>
</feature>
<reference evidence="5 6" key="1">
    <citation type="submission" date="2018-07" db="EMBL/GenBank/DDBJ databases">
        <title>Genomic Encyclopedia of Type Strains, Phase IV (KMG-IV): sequencing the most valuable type-strain genomes for metagenomic binning, comparative biology and taxonomic classification.</title>
        <authorList>
            <person name="Goeker M."/>
        </authorList>
    </citation>
    <scope>NUCLEOTIDE SEQUENCE [LARGE SCALE GENOMIC DNA]</scope>
    <source>
        <strain evidence="5 6">DSM 27016</strain>
    </source>
</reference>
<comment type="similarity">
    <text evidence="3">Belongs to the flavoredoxin family.</text>
</comment>
<evidence type="ECO:0000259" key="4">
    <source>
        <dbReference type="SMART" id="SM00903"/>
    </source>
</evidence>
<dbReference type="AlphaFoldDB" id="A0A369BF47"/>
<accession>A0A369BF47</accession>
<name>A0A369BF47_9FIRM</name>
<evidence type="ECO:0000256" key="1">
    <source>
        <dbReference type="ARBA" id="ARBA00001917"/>
    </source>
</evidence>
<organism evidence="5 6">
    <name type="scientific">Anaerobacterium chartisolvens</name>
    <dbReference type="NCBI Taxonomy" id="1297424"/>
    <lineage>
        <taxon>Bacteria</taxon>
        <taxon>Bacillati</taxon>
        <taxon>Bacillota</taxon>
        <taxon>Clostridia</taxon>
        <taxon>Eubacteriales</taxon>
        <taxon>Oscillospiraceae</taxon>
        <taxon>Anaerobacterium</taxon>
    </lineage>
</organism>
<comment type="caution">
    <text evidence="5">The sequence shown here is derived from an EMBL/GenBank/DDBJ whole genome shotgun (WGS) entry which is preliminary data.</text>
</comment>
<keyword evidence="2" id="KW-0285">Flavoprotein</keyword>
<dbReference type="OrthoDB" id="9794638at2"/>
<keyword evidence="6" id="KW-1185">Reference proteome</keyword>
<dbReference type="PANTHER" id="PTHR43567">
    <property type="entry name" value="FLAVOREDOXIN-RELATED-RELATED"/>
    <property type="match status" value="1"/>
</dbReference>
<dbReference type="RefSeq" id="WP_114296266.1">
    <property type="nucleotide sequence ID" value="NZ_QPJT01000002.1"/>
</dbReference>
<dbReference type="EMBL" id="QPJT01000002">
    <property type="protein sequence ID" value="RCX20152.1"/>
    <property type="molecule type" value="Genomic_DNA"/>
</dbReference>
<evidence type="ECO:0000313" key="6">
    <source>
        <dbReference type="Proteomes" id="UP000253034"/>
    </source>
</evidence>
<sequence>MGKETWKPSTLLNPVPAVMVTCADGEGKPNIITLAWAGTINSEPPMLSISVRRERYSYALIKDKGQFVVNLTTKELAFATDYCGVKSGKDTDKFEAVKLTPQKASVVEVPLIKESPVNIECVVKNVIELGSHDMFIAEIAAVNVDGRLIDDKGKMHLDKAGLICYSHGQYWTLGKDLGHFGYSVSRKNKNGKADKGGKADKKTK</sequence>
<dbReference type="GO" id="GO:0016646">
    <property type="term" value="F:oxidoreductase activity, acting on the CH-NH group of donors, NAD or NADP as acceptor"/>
    <property type="evidence" value="ECO:0007669"/>
    <property type="project" value="UniProtKB-ARBA"/>
</dbReference>
<dbReference type="InterPro" id="IPR052174">
    <property type="entry name" value="Flavoredoxin"/>
</dbReference>
<dbReference type="GO" id="GO:0010181">
    <property type="term" value="F:FMN binding"/>
    <property type="evidence" value="ECO:0007669"/>
    <property type="project" value="InterPro"/>
</dbReference>
<comment type="cofactor">
    <cofactor evidence="1">
        <name>FMN</name>
        <dbReference type="ChEBI" id="CHEBI:58210"/>
    </cofactor>
</comment>
<dbReference type="Proteomes" id="UP000253034">
    <property type="component" value="Unassembled WGS sequence"/>
</dbReference>